<dbReference type="InterPro" id="IPR023346">
    <property type="entry name" value="Lysozyme-like_dom_sf"/>
</dbReference>
<feature type="compositionally biased region" description="Gly residues" evidence="9">
    <location>
        <begin position="886"/>
        <end position="900"/>
    </location>
</feature>
<accession>A0ABP7BWZ1</accession>
<dbReference type="PANTHER" id="PTHR32282">
    <property type="entry name" value="BINDING PROTEIN TRANSPEPTIDASE, PUTATIVE-RELATED"/>
    <property type="match status" value="1"/>
</dbReference>
<evidence type="ECO:0000256" key="3">
    <source>
        <dbReference type="ARBA" id="ARBA00022676"/>
    </source>
</evidence>
<feature type="region of interest" description="Disordered" evidence="9">
    <location>
        <begin position="754"/>
        <end position="773"/>
    </location>
</feature>
<feature type="domain" description="Penicillin-binding protein transpeptidase" evidence="11">
    <location>
        <begin position="486"/>
        <end position="728"/>
    </location>
</feature>
<comment type="catalytic activity">
    <reaction evidence="7">
        <text>Preferential cleavage: (Ac)2-L-Lys-D-Ala-|-D-Ala. Also transpeptidation of peptidyl-alanyl moieties that are N-acyl substituents of D-alanine.</text>
        <dbReference type="EC" id="3.4.16.4"/>
    </reaction>
</comment>
<evidence type="ECO:0000256" key="10">
    <source>
        <dbReference type="SAM" id="Phobius"/>
    </source>
</evidence>
<keyword evidence="6" id="KW-0511">Multifunctional enzyme</keyword>
<dbReference type="InterPro" id="IPR036950">
    <property type="entry name" value="PBP_transglycosylase"/>
</dbReference>
<dbReference type="PANTHER" id="PTHR32282:SF34">
    <property type="entry name" value="PENICILLIN-BINDING PROTEIN 1A"/>
    <property type="match status" value="1"/>
</dbReference>
<gene>
    <name evidence="13" type="ORF">GCM10022224_037250</name>
</gene>
<evidence type="ECO:0000313" key="14">
    <source>
        <dbReference type="Proteomes" id="UP001500902"/>
    </source>
</evidence>
<comment type="catalytic activity">
    <reaction evidence="8">
        <text>[GlcNAc-(1-&gt;4)-Mur2Ac(oyl-L-Ala-gamma-D-Glu-L-Lys-D-Ala-D-Ala)](n)-di-trans,octa-cis-undecaprenyl diphosphate + beta-D-GlcNAc-(1-&gt;4)-Mur2Ac(oyl-L-Ala-gamma-D-Glu-L-Lys-D-Ala-D-Ala)-di-trans,octa-cis-undecaprenyl diphosphate = [GlcNAc-(1-&gt;4)-Mur2Ac(oyl-L-Ala-gamma-D-Glu-L-Lys-D-Ala-D-Ala)](n+1)-di-trans,octa-cis-undecaprenyl diphosphate + di-trans,octa-cis-undecaprenyl diphosphate + H(+)</text>
        <dbReference type="Rhea" id="RHEA:23708"/>
        <dbReference type="Rhea" id="RHEA-COMP:9602"/>
        <dbReference type="Rhea" id="RHEA-COMP:9603"/>
        <dbReference type="ChEBI" id="CHEBI:15378"/>
        <dbReference type="ChEBI" id="CHEBI:58405"/>
        <dbReference type="ChEBI" id="CHEBI:60033"/>
        <dbReference type="ChEBI" id="CHEBI:78435"/>
        <dbReference type="EC" id="2.4.99.28"/>
    </reaction>
</comment>
<keyword evidence="10" id="KW-0812">Transmembrane</keyword>
<keyword evidence="1" id="KW-0121">Carboxypeptidase</keyword>
<dbReference type="InterPro" id="IPR012338">
    <property type="entry name" value="Beta-lactam/transpept-like"/>
</dbReference>
<feature type="domain" description="Glycosyl transferase family 51" evidence="12">
    <location>
        <begin position="228"/>
        <end position="392"/>
    </location>
</feature>
<evidence type="ECO:0000256" key="2">
    <source>
        <dbReference type="ARBA" id="ARBA00022670"/>
    </source>
</evidence>
<dbReference type="EMBL" id="BAAAZP010000074">
    <property type="protein sequence ID" value="GAA3669629.1"/>
    <property type="molecule type" value="Genomic_DNA"/>
</dbReference>
<dbReference type="Gene3D" id="3.40.710.10">
    <property type="entry name" value="DD-peptidase/beta-lactamase superfamily"/>
    <property type="match status" value="1"/>
</dbReference>
<feature type="compositionally biased region" description="Basic and acidic residues" evidence="9">
    <location>
        <begin position="71"/>
        <end position="93"/>
    </location>
</feature>
<feature type="compositionally biased region" description="Acidic residues" evidence="9">
    <location>
        <begin position="832"/>
        <end position="849"/>
    </location>
</feature>
<keyword evidence="10" id="KW-0472">Membrane</keyword>
<evidence type="ECO:0000256" key="6">
    <source>
        <dbReference type="ARBA" id="ARBA00023268"/>
    </source>
</evidence>
<keyword evidence="14" id="KW-1185">Reference proteome</keyword>
<protein>
    <submittedName>
        <fullName evidence="13">Transglycosylase domain-containing protein</fullName>
    </submittedName>
</protein>
<evidence type="ECO:0000256" key="7">
    <source>
        <dbReference type="ARBA" id="ARBA00034000"/>
    </source>
</evidence>
<dbReference type="SUPFAM" id="SSF53955">
    <property type="entry name" value="Lysozyme-like"/>
    <property type="match status" value="1"/>
</dbReference>
<feature type="region of interest" description="Disordered" evidence="9">
    <location>
        <begin position="818"/>
        <end position="911"/>
    </location>
</feature>
<evidence type="ECO:0000259" key="12">
    <source>
        <dbReference type="Pfam" id="PF00912"/>
    </source>
</evidence>
<dbReference type="InterPro" id="IPR050396">
    <property type="entry name" value="Glycosyltr_51/Transpeptidase"/>
</dbReference>
<dbReference type="Proteomes" id="UP001500902">
    <property type="component" value="Unassembled WGS sequence"/>
</dbReference>
<feature type="compositionally biased region" description="Polar residues" evidence="9">
    <location>
        <begin position="20"/>
        <end position="30"/>
    </location>
</feature>
<evidence type="ECO:0000256" key="4">
    <source>
        <dbReference type="ARBA" id="ARBA00022679"/>
    </source>
</evidence>
<organism evidence="13 14">
    <name type="scientific">Nonomuraea antimicrobica</name>
    <dbReference type="NCBI Taxonomy" id="561173"/>
    <lineage>
        <taxon>Bacteria</taxon>
        <taxon>Bacillati</taxon>
        <taxon>Actinomycetota</taxon>
        <taxon>Actinomycetes</taxon>
        <taxon>Streptosporangiales</taxon>
        <taxon>Streptosporangiaceae</taxon>
        <taxon>Nonomuraea</taxon>
    </lineage>
</organism>
<evidence type="ECO:0000256" key="5">
    <source>
        <dbReference type="ARBA" id="ARBA00022801"/>
    </source>
</evidence>
<sequence length="911" mass="99065">MNEGTARPGRRRRSNSSRSLPQGSPAQTGEQGYGAAQPPRRPEAAYEQTGAMAAQPYDEPSPRRSQSYDEPPGRARSYDEAPRRAQSYDEPAPRRAQSRQARAEHPTGAGDQPGPRSRARQDTRGVSHEETIVSDGPRRSRRRGSDGPPEPPGPPTKQGGGRGGWRRFVPNWKIVVVGVVVLSAGLFGMIMVAYANTAIPTEAQAEALAQQSTIYYRDGKTKIADLGFKRESVPITAMAQVVKDAAVAIENDTFYEDSGISIPGMFRSVWMTVSGEQLQGASTITQQMARNYYDGLSQEVSIKRKVMEIFVAVKLDDELTKDQILQNYLNTVNFGRAYGVQTAAKAYFGSKATAANLTPEQGAYLAARIQRPNWEPDDPALQSRFKTVIDYMAKQWPDKYGNLPQTAKFPKTLKNPPNTDLSGIKGYMVEQVLQELEQRNLSRDEVKSGGYKITSTFDKKLMKDAQTAVKSTMKEFGMSTEFHGGLAAVDAQHGRVLAFYGGDDYLTDPWNEPFQSTKQAASAFKPYVLAAWLQAGYSLKSFVPGNQTVPKELPGQQPGGIKNSHNVGAAVDVVKATAESVNTAFVSMAFALPNQLEDVQKLVEDAGFNPKRMKDDIDEHHYQFAIGSALVTPVEQAAGYAIFANGGKYTRYHVIREVKQNNKLVYGEQATSKSVINADVAADSTIAMQEVLKSGTAAGKGLGNRPAAGKTGTNNDEKEAWFVGYTPQISTAVGFYREQCRTKSGKVVPPEHSNCPYLRKGSDKYGPDNPYTEPKEVSLGFEGAGPPTIAWQRFMQLAHEKLPVEQFPDRAEVGVAENIVPSPTPTPSPTPEADDDPFGPDDPFADENQDCLIGCDESNPTVPDEQPTIDEGNGFPETQDDVGDVGVAGGGSPDNQGSGGSRQVPVRPEDQ</sequence>
<name>A0ABP7BWZ1_9ACTN</name>
<dbReference type="Pfam" id="PF00912">
    <property type="entry name" value="Transgly"/>
    <property type="match status" value="1"/>
</dbReference>
<dbReference type="InterPro" id="IPR001264">
    <property type="entry name" value="Glyco_trans_51"/>
</dbReference>
<keyword evidence="5" id="KW-0378">Hydrolase</keyword>
<proteinExistence type="predicted"/>
<feature type="region of interest" description="Disordered" evidence="9">
    <location>
        <begin position="1"/>
        <end position="164"/>
    </location>
</feature>
<comment type="caution">
    <text evidence="13">The sequence shown here is derived from an EMBL/GenBank/DDBJ whole genome shotgun (WGS) entry which is preliminary data.</text>
</comment>
<evidence type="ECO:0000259" key="11">
    <source>
        <dbReference type="Pfam" id="PF00905"/>
    </source>
</evidence>
<dbReference type="Gene3D" id="1.10.3810.10">
    <property type="entry name" value="Biosynthetic peptidoglycan transglycosylase-like"/>
    <property type="match status" value="1"/>
</dbReference>
<keyword evidence="3" id="KW-0328">Glycosyltransferase</keyword>
<evidence type="ECO:0000256" key="8">
    <source>
        <dbReference type="ARBA" id="ARBA00049902"/>
    </source>
</evidence>
<feature type="compositionally biased region" description="Basic and acidic residues" evidence="9">
    <location>
        <begin position="119"/>
        <end position="131"/>
    </location>
</feature>
<feature type="transmembrane region" description="Helical" evidence="10">
    <location>
        <begin position="174"/>
        <end position="195"/>
    </location>
</feature>
<dbReference type="InterPro" id="IPR001460">
    <property type="entry name" value="PCN-bd_Tpept"/>
</dbReference>
<keyword evidence="10" id="KW-1133">Transmembrane helix</keyword>
<evidence type="ECO:0000256" key="9">
    <source>
        <dbReference type="SAM" id="MobiDB-lite"/>
    </source>
</evidence>
<evidence type="ECO:0000313" key="13">
    <source>
        <dbReference type="EMBL" id="GAA3669629.1"/>
    </source>
</evidence>
<dbReference type="Pfam" id="PF00905">
    <property type="entry name" value="Transpeptidase"/>
    <property type="match status" value="1"/>
</dbReference>
<dbReference type="SUPFAM" id="SSF56601">
    <property type="entry name" value="beta-lactamase/transpeptidase-like"/>
    <property type="match status" value="1"/>
</dbReference>
<keyword evidence="4" id="KW-0808">Transferase</keyword>
<reference evidence="14" key="1">
    <citation type="journal article" date="2019" name="Int. J. Syst. Evol. Microbiol.">
        <title>The Global Catalogue of Microorganisms (GCM) 10K type strain sequencing project: providing services to taxonomists for standard genome sequencing and annotation.</title>
        <authorList>
            <consortium name="The Broad Institute Genomics Platform"/>
            <consortium name="The Broad Institute Genome Sequencing Center for Infectious Disease"/>
            <person name="Wu L."/>
            <person name="Ma J."/>
        </authorList>
    </citation>
    <scope>NUCLEOTIDE SEQUENCE [LARGE SCALE GENOMIC DNA]</scope>
    <source>
        <strain evidence="14">JCM 16904</strain>
    </source>
</reference>
<evidence type="ECO:0000256" key="1">
    <source>
        <dbReference type="ARBA" id="ARBA00022645"/>
    </source>
</evidence>
<keyword evidence="2" id="KW-0645">Protease</keyword>